<accession>A0A917AID0</accession>
<dbReference type="EMBL" id="BMFK01000001">
    <property type="protein sequence ID" value="GGE54443.1"/>
    <property type="molecule type" value="Genomic_DNA"/>
</dbReference>
<feature type="transmembrane region" description="Helical" evidence="1">
    <location>
        <begin position="100"/>
        <end position="126"/>
    </location>
</feature>
<feature type="transmembrane region" description="Helical" evidence="1">
    <location>
        <begin position="317"/>
        <end position="340"/>
    </location>
</feature>
<reference evidence="2" key="1">
    <citation type="journal article" date="2014" name="Int. J. Syst. Evol. Microbiol.">
        <title>Complete genome sequence of Corynebacterium casei LMG S-19264T (=DSM 44701T), isolated from a smear-ripened cheese.</title>
        <authorList>
            <consortium name="US DOE Joint Genome Institute (JGI-PGF)"/>
            <person name="Walter F."/>
            <person name="Albersmeier A."/>
            <person name="Kalinowski J."/>
            <person name="Ruckert C."/>
        </authorList>
    </citation>
    <scope>NUCLEOTIDE SEQUENCE</scope>
    <source>
        <strain evidence="2">CGMCC 1.12698</strain>
    </source>
</reference>
<name>A0A917AID0_9BACI</name>
<dbReference type="PANTHER" id="PTHR39177:SF1">
    <property type="entry name" value="ABC TRANSPORTER PERMEASE YTRC-RELATED"/>
    <property type="match status" value="1"/>
</dbReference>
<proteinExistence type="predicted"/>
<keyword evidence="3" id="KW-1185">Reference proteome</keyword>
<gene>
    <name evidence="2" type="ORF">GCM10007140_00950</name>
</gene>
<keyword evidence="1" id="KW-1133">Transmembrane helix</keyword>
<organism evidence="2 3">
    <name type="scientific">Priestia taiwanensis</name>
    <dbReference type="NCBI Taxonomy" id="1347902"/>
    <lineage>
        <taxon>Bacteria</taxon>
        <taxon>Bacillati</taxon>
        <taxon>Bacillota</taxon>
        <taxon>Bacilli</taxon>
        <taxon>Bacillales</taxon>
        <taxon>Bacillaceae</taxon>
        <taxon>Priestia</taxon>
    </lineage>
</organism>
<dbReference type="AlphaFoldDB" id="A0A917AID0"/>
<feature type="transmembrane region" description="Helical" evidence="1">
    <location>
        <begin position="170"/>
        <end position="191"/>
    </location>
</feature>
<feature type="transmembrane region" description="Helical" evidence="1">
    <location>
        <begin position="16"/>
        <end position="38"/>
    </location>
</feature>
<feature type="transmembrane region" description="Helical" evidence="1">
    <location>
        <begin position="292"/>
        <end position="311"/>
    </location>
</feature>
<feature type="transmembrane region" description="Helical" evidence="1">
    <location>
        <begin position="253"/>
        <end position="271"/>
    </location>
</feature>
<reference evidence="2" key="2">
    <citation type="submission" date="2020-09" db="EMBL/GenBank/DDBJ databases">
        <authorList>
            <person name="Sun Q."/>
            <person name="Zhou Y."/>
        </authorList>
    </citation>
    <scope>NUCLEOTIDE SEQUENCE</scope>
    <source>
        <strain evidence="2">CGMCC 1.12698</strain>
    </source>
</reference>
<dbReference type="RefSeq" id="WP_188386504.1">
    <property type="nucleotide sequence ID" value="NZ_BMFK01000001.1"/>
</dbReference>
<comment type="caution">
    <text evidence="2">The sequence shown here is derived from an EMBL/GenBank/DDBJ whole genome shotgun (WGS) entry which is preliminary data.</text>
</comment>
<protein>
    <recommendedName>
        <fullName evidence="4">ABC transporter permease</fullName>
    </recommendedName>
</protein>
<evidence type="ECO:0000256" key="1">
    <source>
        <dbReference type="SAM" id="Phobius"/>
    </source>
</evidence>
<dbReference type="Proteomes" id="UP000605259">
    <property type="component" value="Unassembled WGS sequence"/>
</dbReference>
<evidence type="ECO:0000313" key="3">
    <source>
        <dbReference type="Proteomes" id="UP000605259"/>
    </source>
</evidence>
<dbReference type="Pfam" id="PF12679">
    <property type="entry name" value="ABC2_membrane_2"/>
    <property type="match status" value="1"/>
</dbReference>
<feature type="transmembrane region" description="Helical" evidence="1">
    <location>
        <begin position="58"/>
        <end position="79"/>
    </location>
</feature>
<dbReference type="InterPro" id="IPR053046">
    <property type="entry name" value="ABC-5_transporter"/>
</dbReference>
<dbReference type="GO" id="GO:0005886">
    <property type="term" value="C:plasma membrane"/>
    <property type="evidence" value="ECO:0007669"/>
    <property type="project" value="UniProtKB-SubCell"/>
</dbReference>
<dbReference type="PANTHER" id="PTHR39177">
    <property type="entry name" value="ABC TRANSPORTER PERMEASE YTRC-RELATED"/>
    <property type="match status" value="1"/>
</dbReference>
<dbReference type="GO" id="GO:0140359">
    <property type="term" value="F:ABC-type transporter activity"/>
    <property type="evidence" value="ECO:0007669"/>
    <property type="project" value="InterPro"/>
</dbReference>
<keyword evidence="1" id="KW-0812">Transmembrane</keyword>
<feature type="transmembrane region" description="Helical" evidence="1">
    <location>
        <begin position="138"/>
        <end position="163"/>
    </location>
</feature>
<evidence type="ECO:0000313" key="2">
    <source>
        <dbReference type="EMBL" id="GGE54443.1"/>
    </source>
</evidence>
<evidence type="ECO:0008006" key="4">
    <source>
        <dbReference type="Google" id="ProtNLM"/>
    </source>
</evidence>
<sequence length="346" mass="39801">MWNKALWLQNWKNSKYVIYTLWIILFVTIPIYYLQALSDNYNYEKRNGTFEYQHYFDIAYPTITVTILILCLAIMLTTMEYHNENSDFHLSLPFSRKDIFFSKFVYGAIHIIVALAVNIALTLIIIQTTVIHQYETNAYAHWGMFFLLASATFVAIYALALFIGTITGHVVAHFTLTGILLFFTHGCILLVERILYAHTWSQNFTFYEAHDAIKSFTLPIMLAEYSITNSPGYGTSYNDPDYLPVSFDVMMPTPYLFLSSAIIIAICLYFGQQACTHTKSENGYKALLFPSLHQPFIICTSICVALVGGFFDSAPGYLFINYILLIFCGLVTYFLLQWIFRRKQVA</sequence>
<keyword evidence="1" id="KW-0472">Membrane</keyword>